<reference evidence="2" key="1">
    <citation type="submission" date="2023-01" db="EMBL/GenBank/DDBJ databases">
        <authorList>
            <person name="Van Ghelder C."/>
            <person name="Rancurel C."/>
        </authorList>
    </citation>
    <scope>NUCLEOTIDE SEQUENCE</scope>
    <source>
        <strain evidence="2">CNCM I-4278</strain>
    </source>
</reference>
<comment type="caution">
    <text evidence="2">The sequence shown here is derived from an EMBL/GenBank/DDBJ whole genome shotgun (WGS) entry which is preliminary data.</text>
</comment>
<sequence length="188" mass="21064">MCRVVRFPCGFPQKHAKQASARDAGFLRPKRAPRNKNSVVRERTLDLKPQPSRRPFTPSSSPNPFQRGLPSSLTRSLCHWNHRRPASLPATSCLTSHHVYFRRGQCTIENLTPRAAAIAFLQLSRAARSFAIVEYVLMRWIVGPPMVRPGHRPLLRRLQPSVDISARASTGREARIPAKGVIDSTSKG</sequence>
<dbReference type="Proteomes" id="UP001152607">
    <property type="component" value="Unassembled WGS sequence"/>
</dbReference>
<evidence type="ECO:0000313" key="2">
    <source>
        <dbReference type="EMBL" id="CAI6331516.1"/>
    </source>
</evidence>
<dbReference type="AlphaFoldDB" id="A0A9W4UAP8"/>
<accession>A0A9W4UAP8</accession>
<evidence type="ECO:0000256" key="1">
    <source>
        <dbReference type="SAM" id="MobiDB-lite"/>
    </source>
</evidence>
<feature type="compositionally biased region" description="Low complexity" evidence="1">
    <location>
        <begin position="49"/>
        <end position="66"/>
    </location>
</feature>
<organism evidence="2 3">
    <name type="scientific">Periconia digitata</name>
    <dbReference type="NCBI Taxonomy" id="1303443"/>
    <lineage>
        <taxon>Eukaryota</taxon>
        <taxon>Fungi</taxon>
        <taxon>Dikarya</taxon>
        <taxon>Ascomycota</taxon>
        <taxon>Pezizomycotina</taxon>
        <taxon>Dothideomycetes</taxon>
        <taxon>Pleosporomycetidae</taxon>
        <taxon>Pleosporales</taxon>
        <taxon>Massarineae</taxon>
        <taxon>Periconiaceae</taxon>
        <taxon>Periconia</taxon>
    </lineage>
</organism>
<evidence type="ECO:0000313" key="3">
    <source>
        <dbReference type="Proteomes" id="UP001152607"/>
    </source>
</evidence>
<dbReference type="EMBL" id="CAOQHR010000003">
    <property type="protein sequence ID" value="CAI6331516.1"/>
    <property type="molecule type" value="Genomic_DNA"/>
</dbReference>
<name>A0A9W4UAP8_9PLEO</name>
<keyword evidence="3" id="KW-1185">Reference proteome</keyword>
<feature type="region of interest" description="Disordered" evidence="1">
    <location>
        <begin position="18"/>
        <end position="70"/>
    </location>
</feature>
<feature type="region of interest" description="Disordered" evidence="1">
    <location>
        <begin position="166"/>
        <end position="188"/>
    </location>
</feature>
<gene>
    <name evidence="2" type="ORF">PDIGIT_LOCUS4541</name>
</gene>
<protein>
    <submittedName>
        <fullName evidence="2">Uncharacterized protein</fullName>
    </submittedName>
</protein>
<proteinExistence type="predicted"/>